<organism evidence="5 6">
    <name type="scientific">Puccinia striiformis</name>
    <dbReference type="NCBI Taxonomy" id="27350"/>
    <lineage>
        <taxon>Eukaryota</taxon>
        <taxon>Fungi</taxon>
        <taxon>Dikarya</taxon>
        <taxon>Basidiomycota</taxon>
        <taxon>Pucciniomycotina</taxon>
        <taxon>Pucciniomycetes</taxon>
        <taxon>Pucciniales</taxon>
        <taxon>Pucciniaceae</taxon>
        <taxon>Puccinia</taxon>
    </lineage>
</organism>
<dbReference type="OrthoDB" id="88at2759"/>
<feature type="compositionally biased region" description="Basic and acidic residues" evidence="4">
    <location>
        <begin position="429"/>
        <end position="438"/>
    </location>
</feature>
<dbReference type="GO" id="GO:0005737">
    <property type="term" value="C:cytoplasm"/>
    <property type="evidence" value="ECO:0007669"/>
    <property type="project" value="UniProtKB-SubCell"/>
</dbReference>
<comment type="subunit">
    <text evidence="3">Binds the proteasome.</text>
</comment>
<dbReference type="VEuPathDB" id="FungiDB:PSHT_03255"/>
<proteinExistence type="inferred from homology"/>
<dbReference type="GO" id="GO:0070628">
    <property type="term" value="F:proteasome binding"/>
    <property type="evidence" value="ECO:0007669"/>
    <property type="project" value="TreeGrafter"/>
</dbReference>
<evidence type="ECO:0000313" key="5">
    <source>
        <dbReference type="EMBL" id="POW20659.1"/>
    </source>
</evidence>
<protein>
    <recommendedName>
        <fullName evidence="3">Tethering factor for nuclear proteasome STS1</fullName>
    </recommendedName>
</protein>
<dbReference type="EMBL" id="PKSM01000030">
    <property type="protein sequence ID" value="POW20659.1"/>
    <property type="molecule type" value="Genomic_DNA"/>
</dbReference>
<comment type="function">
    <text evidence="3">Involved in ubiquitin-mediated protein degradation. Regulatory factor in the ubiquitin/proteasome pathway that controls the turnover of proteasome substrates. Targets proteasomes to the nucleus and facilitates the degradation of nuclear proteins.</text>
</comment>
<comment type="subcellular location">
    <subcellularLocation>
        <location evidence="3">Cytoplasm</location>
    </subcellularLocation>
    <subcellularLocation>
        <location evidence="3">Nucleus</location>
    </subcellularLocation>
</comment>
<dbReference type="Gene3D" id="3.40.30.10">
    <property type="entry name" value="Glutaredoxin"/>
    <property type="match status" value="1"/>
</dbReference>
<dbReference type="GO" id="GO:0031144">
    <property type="term" value="P:proteasome localization"/>
    <property type="evidence" value="ECO:0007669"/>
    <property type="project" value="UniProtKB-UniRule"/>
</dbReference>
<dbReference type="GO" id="GO:0071630">
    <property type="term" value="P:nuclear protein quality control by the ubiquitin-proteasome system"/>
    <property type="evidence" value="ECO:0007669"/>
    <property type="project" value="UniProtKB-UniRule"/>
</dbReference>
<dbReference type="InterPro" id="IPR038422">
    <property type="entry name" value="Cut8/Sts1_sf"/>
</dbReference>
<evidence type="ECO:0000256" key="2">
    <source>
        <dbReference type="ARBA" id="ARBA00023242"/>
    </source>
</evidence>
<feature type="region of interest" description="Disordered" evidence="4">
    <location>
        <begin position="135"/>
        <end position="156"/>
    </location>
</feature>
<feature type="compositionally biased region" description="Low complexity" evidence="4">
    <location>
        <begin position="418"/>
        <end position="428"/>
    </location>
</feature>
<keyword evidence="2 3" id="KW-0539">Nucleus</keyword>
<reference evidence="6" key="2">
    <citation type="journal article" date="2018" name="BMC Genomics">
        <title>Genomic insights into host adaptation between the wheat stripe rust pathogen (Puccinia striiformis f. sp. tritici) and the barley stripe rust pathogen (Puccinia striiformis f. sp. hordei).</title>
        <authorList>
            <person name="Xia C."/>
            <person name="Wang M."/>
            <person name="Yin C."/>
            <person name="Cornejo O.E."/>
            <person name="Hulbert S.H."/>
            <person name="Chen X."/>
        </authorList>
    </citation>
    <scope>NUCLEOTIDE SEQUENCE [LARGE SCALE GENOMIC DNA]</scope>
    <source>
        <strain evidence="6">93TX-2</strain>
    </source>
</reference>
<keyword evidence="6" id="KW-1185">Reference proteome</keyword>
<name>A0A2S4WFZ7_9BASI</name>
<dbReference type="GO" id="GO:0015031">
    <property type="term" value="P:protein transport"/>
    <property type="evidence" value="ECO:0007669"/>
    <property type="project" value="UniProtKB-UniRule"/>
</dbReference>
<evidence type="ECO:0000256" key="1">
    <source>
        <dbReference type="ARBA" id="ARBA00006199"/>
    </source>
</evidence>
<feature type="compositionally biased region" description="Polar residues" evidence="4">
    <location>
        <begin position="135"/>
        <end position="147"/>
    </location>
</feature>
<evidence type="ECO:0000313" key="6">
    <source>
        <dbReference type="Proteomes" id="UP000238274"/>
    </source>
</evidence>
<keyword evidence="3" id="KW-0813">Transport</keyword>
<dbReference type="PANTHER" id="PTHR28032">
    <property type="entry name" value="FI02826P"/>
    <property type="match status" value="1"/>
</dbReference>
<dbReference type="Proteomes" id="UP000238274">
    <property type="component" value="Unassembled WGS sequence"/>
</dbReference>
<evidence type="ECO:0000256" key="4">
    <source>
        <dbReference type="SAM" id="MobiDB-lite"/>
    </source>
</evidence>
<sequence>MPSTHIIPRILRRQLISQPNPSNPESFILPIRKLLIEFNQQRGTQSGLRTFLSLSSPPPSSSKNPSLYQFVKDFPFVEFVVRPTGGSGILKAFYLNNNRIKTIPVDGLDPNQIQNKIQLLLESSGQKLNTYTRKNSISVSSENAQNPTREDSRKRQLLSCKSSLWQPIPTGARSAGIQDRRASLSYWSKPHHHVNNCSEPDISNDGTPSTIQTTCYHCTIKLNSKRSASDEIEIHDHQILKPCSALPKRTKRSINTNHPLIEPEHQIDLGTALVSLTKNELIGILQGLIQQKPELKQTVKNLLPPPSLESIINKVNEVEKLLIESIPNKRMNREEYIWNRVRVPLNTYVNDCLSSLEISNKSIENRCASKPTSDGGIKSPELSVIYGAVSDQLSLLSYLSHSISKIESLLPNLSTHQPSSSSSPSSTRPSHEHQETGHDLNSNVSYPFQSMLIPSLFQNWKTFIESIHKLIFIDRMIISESLIRKWFSLLDGLSSHPYNPEHLDSNNHIVQHLMMAVRDEALSRFGTIVGLKLLF</sequence>
<dbReference type="Pfam" id="PF08559">
    <property type="entry name" value="Cut8"/>
    <property type="match status" value="1"/>
</dbReference>
<dbReference type="Gene3D" id="1.20.58.1590">
    <property type="entry name" value="Tethering factor for nuclear proteasome Cut8/Sts1"/>
    <property type="match status" value="1"/>
</dbReference>
<dbReference type="GO" id="GO:0031965">
    <property type="term" value="C:nuclear membrane"/>
    <property type="evidence" value="ECO:0007669"/>
    <property type="project" value="TreeGrafter"/>
</dbReference>
<comment type="similarity">
    <text evidence="1 3">Belongs to the cut8/STS1 family.</text>
</comment>
<gene>
    <name evidence="5" type="ORF">PSHT_03255</name>
</gene>
<accession>A0A2S4WFZ7</accession>
<reference evidence="6" key="3">
    <citation type="journal article" date="2018" name="Mol. Plant Microbe Interact.">
        <title>Genome sequence resources for the wheat stripe rust pathogen (Puccinia striiformis f. sp. tritici) and the barley stripe rust pathogen (Puccinia striiformis f. sp. hordei).</title>
        <authorList>
            <person name="Xia C."/>
            <person name="Wang M."/>
            <person name="Yin C."/>
            <person name="Cornejo O.E."/>
            <person name="Hulbert S.H."/>
            <person name="Chen X."/>
        </authorList>
    </citation>
    <scope>NUCLEOTIDE SEQUENCE [LARGE SCALE GENOMIC DNA]</scope>
    <source>
        <strain evidence="6">93TX-2</strain>
    </source>
</reference>
<comment type="caution">
    <text evidence="5">The sequence shown here is derived from an EMBL/GenBank/DDBJ whole genome shotgun (WGS) entry which is preliminary data.</text>
</comment>
<feature type="region of interest" description="Disordered" evidence="4">
    <location>
        <begin position="414"/>
        <end position="441"/>
    </location>
</feature>
<keyword evidence="3" id="KW-0963">Cytoplasm</keyword>
<evidence type="ECO:0000256" key="3">
    <source>
        <dbReference type="RuleBase" id="RU368013"/>
    </source>
</evidence>
<dbReference type="VEuPathDB" id="FungiDB:PSTT_12875"/>
<reference evidence="5 6" key="1">
    <citation type="submission" date="2017-12" db="EMBL/GenBank/DDBJ databases">
        <title>Gene loss provides genomic basis for host adaptation in cereal stripe rust fungi.</title>
        <authorList>
            <person name="Xia C."/>
        </authorList>
    </citation>
    <scope>NUCLEOTIDE SEQUENCE [LARGE SCALE GENOMIC DNA]</scope>
    <source>
        <strain evidence="5 6">93TX-2</strain>
    </source>
</reference>
<dbReference type="InterPro" id="IPR013868">
    <property type="entry name" value="Cut8/Sts1_fam"/>
</dbReference>
<dbReference type="AlphaFoldDB" id="A0A2S4WFZ7"/>
<dbReference type="PANTHER" id="PTHR28032:SF1">
    <property type="entry name" value="FI02826P"/>
    <property type="match status" value="1"/>
</dbReference>
<keyword evidence="3" id="KW-0653">Protein transport</keyword>